<evidence type="ECO:0000313" key="3">
    <source>
        <dbReference type="Proteomes" id="UP000218796"/>
    </source>
</evidence>
<dbReference type="EMBL" id="NQMS01000002">
    <property type="protein sequence ID" value="PAV97783.1"/>
    <property type="molecule type" value="Genomic_DNA"/>
</dbReference>
<comment type="caution">
    <text evidence="2">The sequence shown here is derived from an EMBL/GenBank/DDBJ whole genome shotgun (WGS) entry which is preliminary data.</text>
</comment>
<proteinExistence type="predicted"/>
<evidence type="ECO:0000313" key="2">
    <source>
        <dbReference type="EMBL" id="PAV97783.1"/>
    </source>
</evidence>
<keyword evidence="1" id="KW-0472">Membrane</keyword>
<feature type="transmembrane region" description="Helical" evidence="1">
    <location>
        <begin position="34"/>
        <end position="52"/>
    </location>
</feature>
<feature type="transmembrane region" description="Helical" evidence="1">
    <location>
        <begin position="103"/>
        <end position="120"/>
    </location>
</feature>
<keyword evidence="1" id="KW-1133">Transmembrane helix</keyword>
<evidence type="ECO:0000256" key="1">
    <source>
        <dbReference type="SAM" id="Phobius"/>
    </source>
</evidence>
<protein>
    <submittedName>
        <fullName evidence="2">Uncharacterized protein</fullName>
    </submittedName>
</protein>
<keyword evidence="3" id="KW-1185">Reference proteome</keyword>
<dbReference type="OrthoDB" id="6628071at2"/>
<organism evidence="2 3">
    <name type="scientific">Hafnia paralvei</name>
    <dbReference type="NCBI Taxonomy" id="546367"/>
    <lineage>
        <taxon>Bacteria</taxon>
        <taxon>Pseudomonadati</taxon>
        <taxon>Pseudomonadota</taxon>
        <taxon>Gammaproteobacteria</taxon>
        <taxon>Enterobacterales</taxon>
        <taxon>Hafniaceae</taxon>
        <taxon>Hafnia</taxon>
    </lineage>
</organism>
<accession>A0A2A2MFK2</accession>
<dbReference type="AlphaFoldDB" id="A0A2A2MFK2"/>
<sequence>MDFIDKLEIAIEKTIPLLPADVGQYLRSMITKEALITMAAILTVWIVAHFFGVGEIADLILVGAGYLALGATAIDAGHKLYDFADKTYNATTEADLDGAARDLADAITLIGVNAVLFLLLKNKPQDTFKTPYRGRSFPKISTQQITGMKNAAPRTSGWRYKPNFKITRTNEAGFGSTDIWGDAKVGRAYDRTQKTAKEAIKDLHQAIFHESIHQFLSPKFYLLREPLIFLKQSGYNKSYILRYIEEAFAETVALMRKNGLSSKSIVDGLRFPLNNNYELSIALLRLEAAGVLLGPITVSGMVYNVYYGVSK</sequence>
<reference evidence="2 3" key="1">
    <citation type="submission" date="2017-08" db="EMBL/GenBank/DDBJ databases">
        <title>Draft Genome Sequence of Hafnia alvei CITHA-6 Isolated from Raw Bovine Milk.</title>
        <authorList>
            <person name="Culligan E.P."/>
            <person name="Mcsweeney A."/>
            <person name="O'Doherty C."/>
            <person name="Gleeson E."/>
            <person name="O'Riordan D."/>
            <person name="Sleator R.D."/>
        </authorList>
    </citation>
    <scope>NUCLEOTIDE SEQUENCE [LARGE SCALE GENOMIC DNA]</scope>
    <source>
        <strain evidence="2 3">CITHA-6</strain>
    </source>
</reference>
<name>A0A2A2MFK2_9GAMM</name>
<gene>
    <name evidence="2" type="ORF">CJD50_06440</name>
</gene>
<keyword evidence="1" id="KW-0812">Transmembrane</keyword>
<dbReference type="Proteomes" id="UP000218796">
    <property type="component" value="Unassembled WGS sequence"/>
</dbReference>